<evidence type="ECO:0000313" key="7">
    <source>
        <dbReference type="Proteomes" id="UP000545493"/>
    </source>
</evidence>
<feature type="domain" description="IclR-ED" evidence="5">
    <location>
        <begin position="70"/>
        <end position="267"/>
    </location>
</feature>
<dbReference type="InterPro" id="IPR005471">
    <property type="entry name" value="Tscrpt_reg_IclR_N"/>
</dbReference>
<dbReference type="PANTHER" id="PTHR30136:SF23">
    <property type="entry name" value="DNA-BINDING TRANSCRIPTIONAL ACTIVATOR MHPR"/>
    <property type="match status" value="1"/>
</dbReference>
<keyword evidence="7" id="KW-1185">Reference proteome</keyword>
<dbReference type="InterPro" id="IPR050707">
    <property type="entry name" value="HTH_MetabolicPath_Reg"/>
</dbReference>
<dbReference type="GO" id="GO:0003677">
    <property type="term" value="F:DNA binding"/>
    <property type="evidence" value="ECO:0007669"/>
    <property type="project" value="UniProtKB-KW"/>
</dbReference>
<dbReference type="PROSITE" id="PS51077">
    <property type="entry name" value="HTH_ICLR"/>
    <property type="match status" value="1"/>
</dbReference>
<dbReference type="Proteomes" id="UP000545493">
    <property type="component" value="Unassembled WGS sequence"/>
</dbReference>
<evidence type="ECO:0000256" key="2">
    <source>
        <dbReference type="ARBA" id="ARBA00023125"/>
    </source>
</evidence>
<keyword evidence="1" id="KW-0805">Transcription regulation</keyword>
<dbReference type="InterPro" id="IPR036390">
    <property type="entry name" value="WH_DNA-bd_sf"/>
</dbReference>
<gene>
    <name evidence="6" type="ORF">FHU38_002213</name>
</gene>
<evidence type="ECO:0000256" key="1">
    <source>
        <dbReference type="ARBA" id="ARBA00023015"/>
    </source>
</evidence>
<keyword evidence="3" id="KW-0804">Transcription</keyword>
<dbReference type="Gene3D" id="3.30.450.40">
    <property type="match status" value="1"/>
</dbReference>
<dbReference type="InterPro" id="IPR014757">
    <property type="entry name" value="Tscrpt_reg_IclR_C"/>
</dbReference>
<dbReference type="PANTHER" id="PTHR30136">
    <property type="entry name" value="HELIX-TURN-HELIX TRANSCRIPTIONAL REGULATOR, ICLR FAMILY"/>
    <property type="match status" value="1"/>
</dbReference>
<evidence type="ECO:0000256" key="3">
    <source>
        <dbReference type="ARBA" id="ARBA00023163"/>
    </source>
</evidence>
<keyword evidence="2" id="KW-0238">DNA-binding</keyword>
<dbReference type="Pfam" id="PF09339">
    <property type="entry name" value="HTH_IclR"/>
    <property type="match status" value="1"/>
</dbReference>
<feature type="domain" description="HTH iclR-type" evidence="4">
    <location>
        <begin position="9"/>
        <end position="70"/>
    </location>
</feature>
<dbReference type="PROSITE" id="PS51078">
    <property type="entry name" value="ICLR_ED"/>
    <property type="match status" value="1"/>
</dbReference>
<dbReference type="SUPFAM" id="SSF46785">
    <property type="entry name" value="Winged helix' DNA-binding domain"/>
    <property type="match status" value="1"/>
</dbReference>
<evidence type="ECO:0000313" key="6">
    <source>
        <dbReference type="EMBL" id="NIJ11869.1"/>
    </source>
</evidence>
<dbReference type="GO" id="GO:0045892">
    <property type="term" value="P:negative regulation of DNA-templated transcription"/>
    <property type="evidence" value="ECO:0007669"/>
    <property type="project" value="TreeGrafter"/>
</dbReference>
<proteinExistence type="predicted"/>
<evidence type="ECO:0000259" key="5">
    <source>
        <dbReference type="PROSITE" id="PS51078"/>
    </source>
</evidence>
<dbReference type="Gene3D" id="1.10.10.10">
    <property type="entry name" value="Winged helix-like DNA-binding domain superfamily/Winged helix DNA-binding domain"/>
    <property type="match status" value="1"/>
</dbReference>
<dbReference type="InterPro" id="IPR036388">
    <property type="entry name" value="WH-like_DNA-bd_sf"/>
</dbReference>
<name>A0A7X5UPK1_9PSEU</name>
<dbReference type="EMBL" id="JAAOYM010000001">
    <property type="protein sequence ID" value="NIJ11869.1"/>
    <property type="molecule type" value="Genomic_DNA"/>
</dbReference>
<comment type="caution">
    <text evidence="6">The sequence shown here is derived from an EMBL/GenBank/DDBJ whole genome shotgun (WGS) entry which is preliminary data.</text>
</comment>
<organism evidence="6 7">
    <name type="scientific">Saccharomonospora amisosensis</name>
    <dbReference type="NCBI Taxonomy" id="1128677"/>
    <lineage>
        <taxon>Bacteria</taxon>
        <taxon>Bacillati</taxon>
        <taxon>Actinomycetota</taxon>
        <taxon>Actinomycetes</taxon>
        <taxon>Pseudonocardiales</taxon>
        <taxon>Pseudonocardiaceae</taxon>
        <taxon>Saccharomonospora</taxon>
    </lineage>
</organism>
<protein>
    <submittedName>
        <fullName evidence="6">IclR family mhp operon transcriptional activator</fullName>
    </submittedName>
</protein>
<accession>A0A7X5UPK1</accession>
<dbReference type="SUPFAM" id="SSF55781">
    <property type="entry name" value="GAF domain-like"/>
    <property type="match status" value="1"/>
</dbReference>
<sequence>MREYRVKPVRSLARGLRVLRVLQEMRAASLHDLHLATGIPKATLTRILHTCHREGLVWQRMADGAFLPSHIQQRRAKIDDAEWLVEIASPVLKRLCEQTRWPSVLSVPRLDYMETIETNSPLAYFDDVMAKPVGFRVNMLRSASGRAYLAFCADEEREAVLRRLRERDVAGHELAHDDDRVRRIVEQTRRRGYSVRAPDFGGDYGRPRAESDDGRNSIAVPLRVAGQVLGCVNLTWRLRVMSAKEAARRHLAQLRAAVREVEHHAAGP</sequence>
<dbReference type="SMART" id="SM00346">
    <property type="entry name" value="HTH_ICLR"/>
    <property type="match status" value="1"/>
</dbReference>
<dbReference type="GO" id="GO:0003700">
    <property type="term" value="F:DNA-binding transcription factor activity"/>
    <property type="evidence" value="ECO:0007669"/>
    <property type="project" value="TreeGrafter"/>
</dbReference>
<dbReference type="Pfam" id="PF01614">
    <property type="entry name" value="IclR_C"/>
    <property type="match status" value="1"/>
</dbReference>
<dbReference type="AlphaFoldDB" id="A0A7X5UPK1"/>
<dbReference type="InterPro" id="IPR029016">
    <property type="entry name" value="GAF-like_dom_sf"/>
</dbReference>
<reference evidence="6 7" key="1">
    <citation type="submission" date="2020-03" db="EMBL/GenBank/DDBJ databases">
        <title>Sequencing the genomes of 1000 actinobacteria strains.</title>
        <authorList>
            <person name="Klenk H.-P."/>
        </authorList>
    </citation>
    <scope>NUCLEOTIDE SEQUENCE [LARGE SCALE GENOMIC DNA]</scope>
    <source>
        <strain evidence="6 7">DSM 45685</strain>
    </source>
</reference>
<dbReference type="RefSeq" id="WP_167169783.1">
    <property type="nucleotide sequence ID" value="NZ_JAAOYM010000001.1"/>
</dbReference>
<evidence type="ECO:0000259" key="4">
    <source>
        <dbReference type="PROSITE" id="PS51077"/>
    </source>
</evidence>